<evidence type="ECO:0000259" key="3">
    <source>
        <dbReference type="PROSITE" id="PS50836"/>
    </source>
</evidence>
<dbReference type="AlphaFoldDB" id="A0A2S5B3M4"/>
<gene>
    <name evidence="4" type="ORF">BMF94_5689</name>
</gene>
<comment type="caution">
    <text evidence="4">The sequence shown here is derived from an EMBL/GenBank/DDBJ whole genome shotgun (WGS) entry which is preliminary data.</text>
</comment>
<dbReference type="SMART" id="SM00664">
    <property type="entry name" value="DoH"/>
    <property type="match status" value="1"/>
</dbReference>
<proteinExistence type="predicted"/>
<feature type="compositionally biased region" description="Low complexity" evidence="1">
    <location>
        <begin position="240"/>
        <end position="261"/>
    </location>
</feature>
<dbReference type="EMBL" id="PJQD01000085">
    <property type="protein sequence ID" value="POY71377.1"/>
    <property type="molecule type" value="Genomic_DNA"/>
</dbReference>
<name>A0A2S5B3M4_9BASI</name>
<dbReference type="PANTHER" id="PTHR47797:SF3">
    <property type="entry name" value="CYTOCHROME B561 DOMAIN-CONTAINING PROTEIN"/>
    <property type="match status" value="1"/>
</dbReference>
<feature type="chain" id="PRO_5015509403" description="DOMON domain-containing protein" evidence="2">
    <location>
        <begin position="35"/>
        <end position="350"/>
    </location>
</feature>
<dbReference type="PROSITE" id="PS50836">
    <property type="entry name" value="DOMON"/>
    <property type="match status" value="1"/>
</dbReference>
<dbReference type="SUPFAM" id="SSF49344">
    <property type="entry name" value="CBD9-like"/>
    <property type="match status" value="1"/>
</dbReference>
<feature type="region of interest" description="Disordered" evidence="1">
    <location>
        <begin position="222"/>
        <end position="261"/>
    </location>
</feature>
<keyword evidence="2" id="KW-0732">Signal</keyword>
<dbReference type="InterPro" id="IPR005018">
    <property type="entry name" value="DOMON_domain"/>
</dbReference>
<protein>
    <recommendedName>
        <fullName evidence="3">DOMON domain-containing protein</fullName>
    </recommendedName>
</protein>
<evidence type="ECO:0000313" key="4">
    <source>
        <dbReference type="EMBL" id="POY71377.1"/>
    </source>
</evidence>
<reference evidence="4 5" key="1">
    <citation type="journal article" date="2018" name="Front. Microbiol.">
        <title>Prospects for Fungal Bioremediation of Acidic Radioactive Waste Sites: Characterization and Genome Sequence of Rhodotorula taiwanensis MD1149.</title>
        <authorList>
            <person name="Tkavc R."/>
            <person name="Matrosova V.Y."/>
            <person name="Grichenko O.E."/>
            <person name="Gostincar C."/>
            <person name="Volpe R.P."/>
            <person name="Klimenkova P."/>
            <person name="Gaidamakova E.K."/>
            <person name="Zhou C.E."/>
            <person name="Stewart B.J."/>
            <person name="Lyman M.G."/>
            <person name="Malfatti S.A."/>
            <person name="Rubinfeld B."/>
            <person name="Courtot M."/>
            <person name="Singh J."/>
            <person name="Dalgard C.L."/>
            <person name="Hamilton T."/>
            <person name="Frey K.G."/>
            <person name="Gunde-Cimerman N."/>
            <person name="Dugan L."/>
            <person name="Daly M.J."/>
        </authorList>
    </citation>
    <scope>NUCLEOTIDE SEQUENCE [LARGE SCALE GENOMIC DNA]</scope>
    <source>
        <strain evidence="4 5">MD1149</strain>
    </source>
</reference>
<feature type="signal peptide" evidence="2">
    <location>
        <begin position="1"/>
        <end position="34"/>
    </location>
</feature>
<dbReference type="PANTHER" id="PTHR47797">
    <property type="entry name" value="DEHYDROGENASE, PUTATIVE (AFU_ORTHOLOGUE AFUA_8G05805)-RELATED"/>
    <property type="match status" value="1"/>
</dbReference>
<dbReference type="OrthoDB" id="2528882at2759"/>
<organism evidence="4 5">
    <name type="scientific">Rhodotorula taiwanensis</name>
    <dbReference type="NCBI Taxonomy" id="741276"/>
    <lineage>
        <taxon>Eukaryota</taxon>
        <taxon>Fungi</taxon>
        <taxon>Dikarya</taxon>
        <taxon>Basidiomycota</taxon>
        <taxon>Pucciniomycotina</taxon>
        <taxon>Microbotryomycetes</taxon>
        <taxon>Sporidiobolales</taxon>
        <taxon>Sporidiobolaceae</taxon>
        <taxon>Rhodotorula</taxon>
    </lineage>
</organism>
<accession>A0A2S5B3M4</accession>
<dbReference type="InterPro" id="IPR015920">
    <property type="entry name" value="Cellobiose_DH-like_cyt"/>
</dbReference>
<dbReference type="Pfam" id="PF16010">
    <property type="entry name" value="CDH-cyt"/>
    <property type="match status" value="1"/>
</dbReference>
<evidence type="ECO:0000256" key="2">
    <source>
        <dbReference type="SAM" id="SignalP"/>
    </source>
</evidence>
<evidence type="ECO:0000313" key="5">
    <source>
        <dbReference type="Proteomes" id="UP000237144"/>
    </source>
</evidence>
<dbReference type="STRING" id="741276.A0A2S5B3M4"/>
<dbReference type="Gene3D" id="2.60.40.1210">
    <property type="entry name" value="Cellobiose dehydrogenase, cytochrome domain"/>
    <property type="match status" value="1"/>
</dbReference>
<feature type="domain" description="DOMON" evidence="3">
    <location>
        <begin position="52"/>
        <end position="187"/>
    </location>
</feature>
<sequence>MCPSRGRPRLFNLERPLLLFILAACSASAAPSNADLIQYLGGKATGQSLKTPAYTLTLLANDEKVLVSYSYDGAMKEVGWMAMGCGTAMTDADIVVCWPNKDGSWTLSHRSAPSTVMPTLIGTANKDTADSSGSLKIVRKLSSSSQTDSPAVVTFERPLKLGSSYKGKGDAYQLQRAINQPLIYAYGAKNPGESAQDADLVQHALDAMGGTYLDLSASFSSSSSTIDPPLTPVRGGSGAGSTTAASSENGPTTEASAATSSATASSAGLTVPASTSGSSAAAGGAAASTTGSSTTSSAAGLMTYSNLIFIHAVCAGTAWVIFAPCGALCARYARGPPGTTVTRFPWHFDV</sequence>
<dbReference type="Proteomes" id="UP000237144">
    <property type="component" value="Unassembled WGS sequence"/>
</dbReference>
<keyword evidence="5" id="KW-1185">Reference proteome</keyword>
<evidence type="ECO:0000256" key="1">
    <source>
        <dbReference type="SAM" id="MobiDB-lite"/>
    </source>
</evidence>